<dbReference type="InterPro" id="IPR021284">
    <property type="entry name" value="DUF2750"/>
</dbReference>
<dbReference type="Proteomes" id="UP000231293">
    <property type="component" value="Unassembled WGS sequence"/>
</dbReference>
<name>A0A2N9WVG6_9NEIS</name>
<sequence length="127" mass="15243">MNKEKILNVTSLDSEERLDYFIRKVADFEVLWGNYGDNGWLQLYAENGRKVMPFWPEKEFVVNYNITHKFKCSPKEIDLDYFLDKWIKGLTKEKIDLLIFPVEEKKSCIINPLELKTLLEEELEQYE</sequence>
<dbReference type="AlphaFoldDB" id="A0A2N9WVG6"/>
<evidence type="ECO:0008006" key="3">
    <source>
        <dbReference type="Google" id="ProtNLM"/>
    </source>
</evidence>
<protein>
    <recommendedName>
        <fullName evidence="3">DUF2750 domain-containing protein</fullName>
    </recommendedName>
</protein>
<dbReference type="Pfam" id="PF11042">
    <property type="entry name" value="DUF2750"/>
    <property type="match status" value="1"/>
</dbReference>
<comment type="caution">
    <text evidence="1">The sequence shown here is derived from an EMBL/GenBank/DDBJ whole genome shotgun (WGS) entry which is preliminary data.</text>
</comment>
<proteinExistence type="predicted"/>
<gene>
    <name evidence="1" type="ORF">BGI32_03075</name>
</gene>
<evidence type="ECO:0000313" key="2">
    <source>
        <dbReference type="Proteomes" id="UP000231293"/>
    </source>
</evidence>
<dbReference type="RefSeq" id="WP_100090887.1">
    <property type="nucleotide sequence ID" value="NZ_MDVB01000030.1"/>
</dbReference>
<accession>A0A2N9WVG6</accession>
<evidence type="ECO:0000313" key="1">
    <source>
        <dbReference type="EMBL" id="PIT17280.1"/>
    </source>
</evidence>
<dbReference type="EMBL" id="MDVB01000030">
    <property type="protein sequence ID" value="PIT17280.1"/>
    <property type="molecule type" value="Genomic_DNA"/>
</dbReference>
<reference evidence="1 2" key="1">
    <citation type="journal article" date="2017" name="MBio">
        <title>Type VI secretion-mediated competition in the bee gut microbiome.</title>
        <authorList>
            <person name="Steele M.I."/>
            <person name="Kwong W.K."/>
            <person name="Powell J.E."/>
            <person name="Whiteley M."/>
            <person name="Moran N.A."/>
        </authorList>
    </citation>
    <scope>NUCLEOTIDE SEQUENCE [LARGE SCALE GENOMIC DNA]</scope>
    <source>
        <strain evidence="1 2">App2-2</strain>
    </source>
</reference>
<organism evidence="1 2">
    <name type="scientific">Snodgrassella alvi</name>
    <dbReference type="NCBI Taxonomy" id="1196083"/>
    <lineage>
        <taxon>Bacteria</taxon>
        <taxon>Pseudomonadati</taxon>
        <taxon>Pseudomonadota</taxon>
        <taxon>Betaproteobacteria</taxon>
        <taxon>Neisseriales</taxon>
        <taxon>Neisseriaceae</taxon>
        <taxon>Snodgrassella</taxon>
    </lineage>
</organism>